<organism evidence="4 5">
    <name type="scientific">Dreissena polymorpha</name>
    <name type="common">Zebra mussel</name>
    <name type="synonym">Mytilus polymorpha</name>
    <dbReference type="NCBI Taxonomy" id="45954"/>
    <lineage>
        <taxon>Eukaryota</taxon>
        <taxon>Metazoa</taxon>
        <taxon>Spiralia</taxon>
        <taxon>Lophotrochozoa</taxon>
        <taxon>Mollusca</taxon>
        <taxon>Bivalvia</taxon>
        <taxon>Autobranchia</taxon>
        <taxon>Heteroconchia</taxon>
        <taxon>Euheterodonta</taxon>
        <taxon>Imparidentia</taxon>
        <taxon>Neoheterodontei</taxon>
        <taxon>Myida</taxon>
        <taxon>Dreissenoidea</taxon>
        <taxon>Dreissenidae</taxon>
        <taxon>Dreissena</taxon>
    </lineage>
</organism>
<reference evidence="4" key="2">
    <citation type="submission" date="2020-11" db="EMBL/GenBank/DDBJ databases">
        <authorList>
            <person name="McCartney M.A."/>
            <person name="Auch B."/>
            <person name="Kono T."/>
            <person name="Mallez S."/>
            <person name="Becker A."/>
            <person name="Gohl D.M."/>
            <person name="Silverstein K.A.T."/>
            <person name="Koren S."/>
            <person name="Bechman K.B."/>
            <person name="Herman A."/>
            <person name="Abrahante J.E."/>
            <person name="Garbe J."/>
        </authorList>
    </citation>
    <scope>NUCLEOTIDE SEQUENCE</scope>
    <source>
        <strain evidence="4">Duluth1</strain>
        <tissue evidence="4">Whole animal</tissue>
    </source>
</reference>
<reference evidence="4" key="1">
    <citation type="journal article" date="2019" name="bioRxiv">
        <title>The Genome of the Zebra Mussel, Dreissena polymorpha: A Resource for Invasive Species Research.</title>
        <authorList>
            <person name="McCartney M.A."/>
            <person name="Auch B."/>
            <person name="Kono T."/>
            <person name="Mallez S."/>
            <person name="Zhang Y."/>
            <person name="Obille A."/>
            <person name="Becker A."/>
            <person name="Abrahante J.E."/>
            <person name="Garbe J."/>
            <person name="Badalamenti J.P."/>
            <person name="Herman A."/>
            <person name="Mangelson H."/>
            <person name="Liachko I."/>
            <person name="Sullivan S."/>
            <person name="Sone E.D."/>
            <person name="Koren S."/>
            <person name="Silverstein K.A.T."/>
            <person name="Beckman K.B."/>
            <person name="Gohl D.M."/>
        </authorList>
    </citation>
    <scope>NUCLEOTIDE SEQUENCE</scope>
    <source>
        <strain evidence="4">Duluth1</strain>
        <tissue evidence="4">Whole animal</tissue>
    </source>
</reference>
<evidence type="ECO:0000256" key="3">
    <source>
        <dbReference type="ARBA" id="ARBA00022825"/>
    </source>
</evidence>
<dbReference type="Proteomes" id="UP000828390">
    <property type="component" value="Unassembled WGS sequence"/>
</dbReference>
<dbReference type="PROSITE" id="PS00138">
    <property type="entry name" value="SUBTILASE_SER"/>
    <property type="match status" value="1"/>
</dbReference>
<dbReference type="Gene3D" id="3.40.50.200">
    <property type="entry name" value="Peptidase S8/S53 domain"/>
    <property type="match status" value="1"/>
</dbReference>
<dbReference type="SUPFAM" id="SSF52743">
    <property type="entry name" value="Subtilisin-like"/>
    <property type="match status" value="1"/>
</dbReference>
<protein>
    <submittedName>
        <fullName evidence="4">Uncharacterized protein</fullName>
    </submittedName>
</protein>
<dbReference type="InterPro" id="IPR023828">
    <property type="entry name" value="Peptidase_S8_Ser-AS"/>
</dbReference>
<evidence type="ECO:0000256" key="1">
    <source>
        <dbReference type="ARBA" id="ARBA00022670"/>
    </source>
</evidence>
<dbReference type="InterPro" id="IPR036852">
    <property type="entry name" value="Peptidase_S8/S53_dom_sf"/>
</dbReference>
<gene>
    <name evidence="4" type="ORF">DPMN_168715</name>
</gene>
<dbReference type="AlphaFoldDB" id="A0A9D4F3V9"/>
<dbReference type="EMBL" id="JAIWYP010000008">
    <property type="protein sequence ID" value="KAH3790513.1"/>
    <property type="molecule type" value="Genomic_DNA"/>
</dbReference>
<evidence type="ECO:0000256" key="2">
    <source>
        <dbReference type="ARBA" id="ARBA00022801"/>
    </source>
</evidence>
<name>A0A9D4F3V9_DREPO</name>
<keyword evidence="2" id="KW-0378">Hydrolase</keyword>
<keyword evidence="3" id="KW-0720">Serine protease</keyword>
<evidence type="ECO:0000313" key="4">
    <source>
        <dbReference type="EMBL" id="KAH3790513.1"/>
    </source>
</evidence>
<dbReference type="GO" id="GO:0004252">
    <property type="term" value="F:serine-type endopeptidase activity"/>
    <property type="evidence" value="ECO:0007669"/>
    <property type="project" value="InterPro"/>
</dbReference>
<keyword evidence="5" id="KW-1185">Reference proteome</keyword>
<comment type="caution">
    <text evidence="4">The sequence shown here is derived from an EMBL/GenBank/DDBJ whole genome shotgun (WGS) entry which is preliminary data.</text>
</comment>
<evidence type="ECO:0000313" key="5">
    <source>
        <dbReference type="Proteomes" id="UP000828390"/>
    </source>
</evidence>
<accession>A0A9D4F3V9</accession>
<dbReference type="GO" id="GO:0006508">
    <property type="term" value="P:proteolysis"/>
    <property type="evidence" value="ECO:0007669"/>
    <property type="project" value="UniProtKB-KW"/>
</dbReference>
<keyword evidence="1" id="KW-0645">Protease</keyword>
<sequence length="172" mass="18108">MAGTPGVDKCPSAPGRAIASVPNWTLKCSQLMNGTSMSSPNACGFPASRCLNHVTFSAMCGTIGCKQNVASVLSGLKAGGISYNPYSVKRALQNTAKPVDGMEYLCQYERAMESKVQFTISCSGFGQGIYIREPVDLDKPSVVAVSGITGGGTTNMGEVVPHRWVKWCNTCG</sequence>
<proteinExistence type="predicted"/>